<sequence length="56" mass="6874">MNLMISSLTWICWRLMPLMKVMRLWRTVGMKMHMIMVELQLKLEEQMQNLKLITIH</sequence>
<evidence type="ECO:0000256" key="1">
    <source>
        <dbReference type="SAM" id="SignalP"/>
    </source>
</evidence>
<evidence type="ECO:0000313" key="2">
    <source>
        <dbReference type="EMBL" id="OQU89498.1"/>
    </source>
</evidence>
<reference evidence="3" key="2">
    <citation type="journal article" date="2018" name="Plant J.">
        <title>The Sorghum bicolor reference genome: improved assembly, gene annotations, a transcriptome atlas, and signatures of genome organization.</title>
        <authorList>
            <person name="McCormick R.F."/>
            <person name="Truong S.K."/>
            <person name="Sreedasyam A."/>
            <person name="Jenkins J."/>
            <person name="Shu S."/>
            <person name="Sims D."/>
            <person name="Kennedy M."/>
            <person name="Amirebrahimi M."/>
            <person name="Weers B.D."/>
            <person name="McKinley B."/>
            <person name="Mattison A."/>
            <person name="Morishige D.T."/>
            <person name="Grimwood J."/>
            <person name="Schmutz J."/>
            <person name="Mullet J.E."/>
        </authorList>
    </citation>
    <scope>NUCLEOTIDE SEQUENCE [LARGE SCALE GENOMIC DNA]</scope>
    <source>
        <strain evidence="3">cv. BTx623</strain>
    </source>
</reference>
<organism evidence="2 3">
    <name type="scientific">Sorghum bicolor</name>
    <name type="common">Sorghum</name>
    <name type="synonym">Sorghum vulgare</name>
    <dbReference type="NCBI Taxonomy" id="4558"/>
    <lineage>
        <taxon>Eukaryota</taxon>
        <taxon>Viridiplantae</taxon>
        <taxon>Streptophyta</taxon>
        <taxon>Embryophyta</taxon>
        <taxon>Tracheophyta</taxon>
        <taxon>Spermatophyta</taxon>
        <taxon>Magnoliopsida</taxon>
        <taxon>Liliopsida</taxon>
        <taxon>Poales</taxon>
        <taxon>Poaceae</taxon>
        <taxon>PACMAD clade</taxon>
        <taxon>Panicoideae</taxon>
        <taxon>Andropogonodae</taxon>
        <taxon>Andropogoneae</taxon>
        <taxon>Sorghinae</taxon>
        <taxon>Sorghum</taxon>
    </lineage>
</organism>
<feature type="signal peptide" evidence="1">
    <location>
        <begin position="1"/>
        <end position="23"/>
    </location>
</feature>
<dbReference type="EMBL" id="CM000761">
    <property type="protein sequence ID" value="OQU89498.1"/>
    <property type="molecule type" value="Genomic_DNA"/>
</dbReference>
<accession>A0A1W0W516</accession>
<dbReference type="AlphaFoldDB" id="A0A1W0W516"/>
<evidence type="ECO:0000313" key="3">
    <source>
        <dbReference type="Proteomes" id="UP000000768"/>
    </source>
</evidence>
<dbReference type="InParanoid" id="A0A1W0W516"/>
<dbReference type="Gramene" id="OQU89498">
    <property type="protein sequence ID" value="OQU89498"/>
    <property type="gene ID" value="SORBI_3002G202750"/>
</dbReference>
<proteinExistence type="predicted"/>
<gene>
    <name evidence="2" type="ORF">SORBI_3002G202750</name>
</gene>
<dbReference type="Proteomes" id="UP000000768">
    <property type="component" value="Chromosome 2"/>
</dbReference>
<feature type="chain" id="PRO_5013229749" evidence="1">
    <location>
        <begin position="24"/>
        <end position="56"/>
    </location>
</feature>
<protein>
    <submittedName>
        <fullName evidence="2">Uncharacterized protein</fullName>
    </submittedName>
</protein>
<keyword evidence="3" id="KW-1185">Reference proteome</keyword>
<reference evidence="2 3" key="1">
    <citation type="journal article" date="2009" name="Nature">
        <title>The Sorghum bicolor genome and the diversification of grasses.</title>
        <authorList>
            <person name="Paterson A.H."/>
            <person name="Bowers J.E."/>
            <person name="Bruggmann R."/>
            <person name="Dubchak I."/>
            <person name="Grimwood J."/>
            <person name="Gundlach H."/>
            <person name="Haberer G."/>
            <person name="Hellsten U."/>
            <person name="Mitros T."/>
            <person name="Poliakov A."/>
            <person name="Schmutz J."/>
            <person name="Spannagl M."/>
            <person name="Tang H."/>
            <person name="Wang X."/>
            <person name="Wicker T."/>
            <person name="Bharti A.K."/>
            <person name="Chapman J."/>
            <person name="Feltus F.A."/>
            <person name="Gowik U."/>
            <person name="Grigoriev I.V."/>
            <person name="Lyons E."/>
            <person name="Maher C.A."/>
            <person name="Martis M."/>
            <person name="Narechania A."/>
            <person name="Otillar R.P."/>
            <person name="Penning B.W."/>
            <person name="Salamov A.A."/>
            <person name="Wang Y."/>
            <person name="Zhang L."/>
            <person name="Carpita N.C."/>
            <person name="Freeling M."/>
            <person name="Gingle A.R."/>
            <person name="Hash C.T."/>
            <person name="Keller B."/>
            <person name="Klein P."/>
            <person name="Kresovich S."/>
            <person name="McCann M.C."/>
            <person name="Ming R."/>
            <person name="Peterson D.G."/>
            <person name="Mehboob-ur-Rahman"/>
            <person name="Ware D."/>
            <person name="Westhoff P."/>
            <person name="Mayer K.F."/>
            <person name="Messing J."/>
            <person name="Rokhsar D.S."/>
        </authorList>
    </citation>
    <scope>NUCLEOTIDE SEQUENCE [LARGE SCALE GENOMIC DNA]</scope>
    <source>
        <strain evidence="3">cv. BTx623</strain>
    </source>
</reference>
<keyword evidence="1" id="KW-0732">Signal</keyword>
<name>A0A1W0W516_SORBI</name>